<dbReference type="Proteomes" id="UP000095287">
    <property type="component" value="Unplaced"/>
</dbReference>
<reference evidence="3" key="1">
    <citation type="submission" date="2016-11" db="UniProtKB">
        <authorList>
            <consortium name="WormBaseParasite"/>
        </authorList>
    </citation>
    <scope>IDENTIFICATION</scope>
</reference>
<evidence type="ECO:0000313" key="3">
    <source>
        <dbReference type="WBParaSite" id="L893_g14301.t1"/>
    </source>
</evidence>
<name>A0A1I7YAE1_9BILA</name>
<protein>
    <submittedName>
        <fullName evidence="3">Uncharacterized protein</fullName>
    </submittedName>
</protein>
<organism evidence="2 3">
    <name type="scientific">Steinernema glaseri</name>
    <dbReference type="NCBI Taxonomy" id="37863"/>
    <lineage>
        <taxon>Eukaryota</taxon>
        <taxon>Metazoa</taxon>
        <taxon>Ecdysozoa</taxon>
        <taxon>Nematoda</taxon>
        <taxon>Chromadorea</taxon>
        <taxon>Rhabditida</taxon>
        <taxon>Tylenchina</taxon>
        <taxon>Panagrolaimomorpha</taxon>
        <taxon>Strongyloidoidea</taxon>
        <taxon>Steinernematidae</taxon>
        <taxon>Steinernema</taxon>
    </lineage>
</organism>
<keyword evidence="2" id="KW-1185">Reference proteome</keyword>
<evidence type="ECO:0000313" key="2">
    <source>
        <dbReference type="Proteomes" id="UP000095287"/>
    </source>
</evidence>
<proteinExistence type="predicted"/>
<dbReference type="WBParaSite" id="L893_g14301.t1">
    <property type="protein sequence ID" value="L893_g14301.t1"/>
    <property type="gene ID" value="L893_g14301"/>
</dbReference>
<feature type="region of interest" description="Disordered" evidence="1">
    <location>
        <begin position="1"/>
        <end position="52"/>
    </location>
</feature>
<sequence>MTPLEMHATQLMKDVKQGVRPFPRKQKTTEEASSSGILDPTTGRIPTRPMPLPRRKVEFDFSAKFSGSFLAVRPILEKASMEQLRAFERANPILKKMCTPLW</sequence>
<accession>A0A1I7YAE1</accession>
<dbReference type="AlphaFoldDB" id="A0A1I7YAE1"/>
<evidence type="ECO:0000256" key="1">
    <source>
        <dbReference type="SAM" id="MobiDB-lite"/>
    </source>
</evidence>